<dbReference type="GO" id="GO:0003743">
    <property type="term" value="F:translation initiation factor activity"/>
    <property type="evidence" value="ECO:0007669"/>
    <property type="project" value="UniProtKB-KW"/>
</dbReference>
<keyword evidence="3" id="KW-0648">Protein biosynthesis</keyword>
<dbReference type="Proteomes" id="UP000034350">
    <property type="component" value="Unassembled WGS sequence"/>
</dbReference>
<evidence type="ECO:0000256" key="1">
    <source>
        <dbReference type="SAM" id="MobiDB-lite"/>
    </source>
</evidence>
<gene>
    <name evidence="3" type="ORF">AAJ76_1900011547</name>
</gene>
<dbReference type="InterPro" id="IPR016024">
    <property type="entry name" value="ARM-type_fold"/>
</dbReference>
<comment type="caution">
    <text evidence="3">The sequence shown here is derived from an EMBL/GenBank/DDBJ whole genome shotgun (WGS) entry which is preliminary data.</text>
</comment>
<dbReference type="RefSeq" id="XP_024331232.1">
    <property type="nucleotide sequence ID" value="XM_024474339.1"/>
</dbReference>
<evidence type="ECO:0000313" key="3">
    <source>
        <dbReference type="EMBL" id="KKO75490.1"/>
    </source>
</evidence>
<dbReference type="PANTHER" id="PTHR23253:SF78">
    <property type="entry name" value="EUKARYOTIC TRANSLATION INITIATION FACTOR 4G1, ISOFORM B-RELATED"/>
    <property type="match status" value="1"/>
</dbReference>
<evidence type="ECO:0000313" key="4">
    <source>
        <dbReference type="Proteomes" id="UP000034350"/>
    </source>
</evidence>
<dbReference type="AlphaFoldDB" id="A0A0F9WFI4"/>
<keyword evidence="4" id="KW-1185">Reference proteome</keyword>
<dbReference type="GO" id="GO:0003729">
    <property type="term" value="F:mRNA binding"/>
    <property type="evidence" value="ECO:0007669"/>
    <property type="project" value="TreeGrafter"/>
</dbReference>
<dbReference type="GeneID" id="36319255"/>
<dbReference type="VEuPathDB" id="MicrosporidiaDB:AAJ76_1900011547"/>
<feature type="compositionally biased region" description="Acidic residues" evidence="1">
    <location>
        <begin position="66"/>
        <end position="79"/>
    </location>
</feature>
<sequence length="601" mass="70001">MVNEVPTLKKKIIFKYFKPLLTFTKKEDPYELRVKSAPPLNIIEERKEPKKFVLCKPDGTPITLDDLSDISDSEEEEDTKLDMKDSIKEDVKDSIKEDVKDSSKEDVKDDVIEDVKGSINEEINSTCGTCSFINLKREKILNELLEMYRVEESVPYSFVPTNVPQIMYSVGEILNCINKIPFTLKLLKKDVNKIPVNYKEFKINKETIIEKATFELNKLTNTNIKRIITNLKNLNIETIQQAKYLGNLIVFKAINEPQYCNLYAMVVGALKKDFKSKEELGLHKKQTAFFGTVLTSAMKVLEEKVEWADTKVLDKNLYKTAFEYERAFEEQETERYLRKKKTLGAVNLLCDLYNLDVITLKHIQSRLNEFLNIENEEVVEVLGKFIEKIGEKMYLNDKSDYANMICSYLDACKNKYSNRVKFYIMDVLDKKKNWKKPVSKTENLFSSLIMEDEPALDTPYQYQEQVIANEEEEDSLELLKTIDNIYQDLKDAYDEEDEIMIADNFKIASNTFGKISFFSTYFSECITNSRKSKLLVPFVINFFNETNLNESELFDIINKHKEKLNELKIDFPLSQKNYVTLCDQLCSGQIIKEDTYDKLII</sequence>
<reference evidence="3 4" key="1">
    <citation type="journal article" date="2015" name="Environ. Microbiol.">
        <title>Genome analyses suggest the presence of polyploidy and recent human-driven expansions in eight global populations of the honeybee pathogen Nosema ceranae.</title>
        <authorList>
            <person name="Pelin A."/>
            <person name="Selman M."/>
            <person name="Aris-Brosou S."/>
            <person name="Farinelli L."/>
            <person name="Corradi N."/>
        </authorList>
    </citation>
    <scope>NUCLEOTIDE SEQUENCE [LARGE SCALE GENOMIC DNA]</scope>
    <source>
        <strain evidence="3 4">PA08 1199</strain>
    </source>
</reference>
<keyword evidence="3" id="KW-0396">Initiation factor</keyword>
<dbReference type="GO" id="GO:0016281">
    <property type="term" value="C:eukaryotic translation initiation factor 4F complex"/>
    <property type="evidence" value="ECO:0007669"/>
    <property type="project" value="TreeGrafter"/>
</dbReference>
<dbReference type="SUPFAM" id="SSF48371">
    <property type="entry name" value="ARM repeat"/>
    <property type="match status" value="1"/>
</dbReference>
<organism evidence="3 4">
    <name type="scientific">Vairimorpha ceranae</name>
    <dbReference type="NCBI Taxonomy" id="40302"/>
    <lineage>
        <taxon>Eukaryota</taxon>
        <taxon>Fungi</taxon>
        <taxon>Fungi incertae sedis</taxon>
        <taxon>Microsporidia</taxon>
        <taxon>Nosematidae</taxon>
        <taxon>Vairimorpha</taxon>
    </lineage>
</organism>
<protein>
    <submittedName>
        <fullName evidence="3">Transcription initiation factor 4f subunit-like protein</fullName>
    </submittedName>
</protein>
<dbReference type="EMBL" id="JPQZ01000019">
    <property type="protein sequence ID" value="KKO75490.1"/>
    <property type="molecule type" value="Genomic_DNA"/>
</dbReference>
<dbReference type="InterPro" id="IPR003890">
    <property type="entry name" value="MIF4G-like_typ-3"/>
</dbReference>
<dbReference type="VEuPathDB" id="MicrosporidiaDB:G9O61_00g021230"/>
<evidence type="ECO:0000259" key="2">
    <source>
        <dbReference type="Pfam" id="PF02854"/>
    </source>
</evidence>
<dbReference type="PANTHER" id="PTHR23253">
    <property type="entry name" value="EUKARYOTIC TRANSLATION INITIATION FACTOR 4 GAMMA"/>
    <property type="match status" value="1"/>
</dbReference>
<proteinExistence type="predicted"/>
<name>A0A0F9WFI4_9MICR</name>
<dbReference type="OrthoDB" id="514777at2759"/>
<dbReference type="VEuPathDB" id="MicrosporidiaDB:NCER_100836"/>
<accession>A0A0F9WFI4</accession>
<feature type="domain" description="MIF4G" evidence="2">
    <location>
        <begin position="216"/>
        <end position="433"/>
    </location>
</feature>
<dbReference type="Gene3D" id="1.25.40.180">
    <property type="match status" value="1"/>
</dbReference>
<dbReference type="Pfam" id="PF02854">
    <property type="entry name" value="MIF4G"/>
    <property type="match status" value="1"/>
</dbReference>
<feature type="region of interest" description="Disordered" evidence="1">
    <location>
        <begin position="65"/>
        <end position="86"/>
    </location>
</feature>